<keyword evidence="7 9" id="KW-0408">Iron</keyword>
<dbReference type="GO" id="GO:0005886">
    <property type="term" value="C:plasma membrane"/>
    <property type="evidence" value="ECO:0007669"/>
    <property type="project" value="UniProtKB-SubCell"/>
</dbReference>
<evidence type="ECO:0000313" key="13">
    <source>
        <dbReference type="Proteomes" id="UP000199032"/>
    </source>
</evidence>
<dbReference type="Proteomes" id="UP000199032">
    <property type="component" value="Unassembled WGS sequence"/>
</dbReference>
<evidence type="ECO:0000256" key="9">
    <source>
        <dbReference type="PROSITE-ProRule" id="PRU00433"/>
    </source>
</evidence>
<feature type="transmembrane region" description="Helical" evidence="10">
    <location>
        <begin position="279"/>
        <end position="302"/>
    </location>
</feature>
<dbReference type="InterPro" id="IPR009056">
    <property type="entry name" value="Cyt_c-like_dom"/>
</dbReference>
<dbReference type="InterPro" id="IPR036909">
    <property type="entry name" value="Cyt_c-like_dom_sf"/>
</dbReference>
<dbReference type="Gene3D" id="3.40.30.10">
    <property type="entry name" value="Glutaredoxin"/>
    <property type="match status" value="1"/>
</dbReference>
<dbReference type="GO" id="GO:0020037">
    <property type="term" value="F:heme binding"/>
    <property type="evidence" value="ECO:0007669"/>
    <property type="project" value="InterPro"/>
</dbReference>
<evidence type="ECO:0000256" key="2">
    <source>
        <dbReference type="ARBA" id="ARBA00022475"/>
    </source>
</evidence>
<dbReference type="Pfam" id="PF00034">
    <property type="entry name" value="Cytochrom_C"/>
    <property type="match status" value="1"/>
</dbReference>
<dbReference type="GO" id="GO:0009055">
    <property type="term" value="F:electron transfer activity"/>
    <property type="evidence" value="ECO:0007669"/>
    <property type="project" value="InterPro"/>
</dbReference>
<dbReference type="SUPFAM" id="SSF46626">
    <property type="entry name" value="Cytochrome c"/>
    <property type="match status" value="1"/>
</dbReference>
<feature type="domain" description="Cytochrome c" evidence="11">
    <location>
        <begin position="398"/>
        <end position="486"/>
    </location>
</feature>
<feature type="transmembrane region" description="Helical" evidence="10">
    <location>
        <begin position="125"/>
        <end position="145"/>
    </location>
</feature>
<accession>A0A0S4L8B3</accession>
<keyword evidence="5 9" id="KW-0479">Metal-binding</keyword>
<proteinExistence type="predicted"/>
<keyword evidence="3 9" id="KW-0349">Heme</keyword>
<feature type="transmembrane region" description="Helical" evidence="10">
    <location>
        <begin position="51"/>
        <end position="74"/>
    </location>
</feature>
<keyword evidence="2" id="KW-1003">Cell membrane</keyword>
<dbReference type="Pfam" id="PF05425">
    <property type="entry name" value="CopD"/>
    <property type="match status" value="1"/>
</dbReference>
<organism evidence="12 13">
    <name type="scientific">Candidatus Nitrospira nitrosa</name>
    <dbReference type="NCBI Taxonomy" id="1742972"/>
    <lineage>
        <taxon>Bacteria</taxon>
        <taxon>Pseudomonadati</taxon>
        <taxon>Nitrospirota</taxon>
        <taxon>Nitrospiria</taxon>
        <taxon>Nitrospirales</taxon>
        <taxon>Nitrospiraceae</taxon>
        <taxon>Nitrospira</taxon>
    </lineage>
</organism>
<evidence type="ECO:0000256" key="5">
    <source>
        <dbReference type="ARBA" id="ARBA00022723"/>
    </source>
</evidence>
<dbReference type="PANTHER" id="PTHR34820:SF4">
    <property type="entry name" value="INNER MEMBRANE PROTEIN YEBZ"/>
    <property type="match status" value="1"/>
</dbReference>
<keyword evidence="8 10" id="KW-0472">Membrane</keyword>
<dbReference type="RefSeq" id="WP_090742157.1">
    <property type="nucleotide sequence ID" value="NZ_CZQA01000001.1"/>
</dbReference>
<protein>
    <submittedName>
        <fullName evidence="12">Putative Copper transport protein, modulated with cytochrome c domain</fullName>
    </submittedName>
</protein>
<reference evidence="12 13" key="1">
    <citation type="submission" date="2015-10" db="EMBL/GenBank/DDBJ databases">
        <authorList>
            <person name="Gilbert D.G."/>
        </authorList>
    </citation>
    <scope>NUCLEOTIDE SEQUENCE [LARGE SCALE GENOMIC DNA]</scope>
    <source>
        <strain evidence="12">COMA1</strain>
    </source>
</reference>
<dbReference type="PANTHER" id="PTHR34820">
    <property type="entry name" value="INNER MEMBRANE PROTEIN YEBZ"/>
    <property type="match status" value="1"/>
</dbReference>
<dbReference type="Gene3D" id="1.10.760.10">
    <property type="entry name" value="Cytochrome c-like domain"/>
    <property type="match status" value="1"/>
</dbReference>
<keyword evidence="6 10" id="KW-1133">Transmembrane helix</keyword>
<feature type="transmembrane region" description="Helical" evidence="10">
    <location>
        <begin position="199"/>
        <end position="222"/>
    </location>
</feature>
<dbReference type="GO" id="GO:0046872">
    <property type="term" value="F:metal ion binding"/>
    <property type="evidence" value="ECO:0007669"/>
    <property type="project" value="UniProtKB-KW"/>
</dbReference>
<evidence type="ECO:0000256" key="7">
    <source>
        <dbReference type="ARBA" id="ARBA00023004"/>
    </source>
</evidence>
<feature type="transmembrane region" description="Helical" evidence="10">
    <location>
        <begin position="12"/>
        <end position="30"/>
    </location>
</feature>
<keyword evidence="13" id="KW-1185">Reference proteome</keyword>
<evidence type="ECO:0000256" key="1">
    <source>
        <dbReference type="ARBA" id="ARBA00004651"/>
    </source>
</evidence>
<dbReference type="InterPro" id="IPR032694">
    <property type="entry name" value="CopC/D"/>
</dbReference>
<dbReference type="EMBL" id="CZQA01000001">
    <property type="protein sequence ID" value="CUS31362.1"/>
    <property type="molecule type" value="Genomic_DNA"/>
</dbReference>
<dbReference type="STRING" id="1742972.COMA1_10073"/>
<comment type="subcellular location">
    <subcellularLocation>
        <location evidence="1">Cell membrane</location>
        <topology evidence="1">Multi-pass membrane protein</topology>
    </subcellularLocation>
</comment>
<dbReference type="OrthoDB" id="9765171at2"/>
<evidence type="ECO:0000256" key="6">
    <source>
        <dbReference type="ARBA" id="ARBA00022989"/>
    </source>
</evidence>
<dbReference type="InterPro" id="IPR008457">
    <property type="entry name" value="Cu-R_CopD_dom"/>
</dbReference>
<evidence type="ECO:0000259" key="11">
    <source>
        <dbReference type="PROSITE" id="PS51007"/>
    </source>
</evidence>
<name>A0A0S4L8B3_9BACT</name>
<evidence type="ECO:0000256" key="3">
    <source>
        <dbReference type="ARBA" id="ARBA00022617"/>
    </source>
</evidence>
<evidence type="ECO:0000256" key="10">
    <source>
        <dbReference type="SAM" id="Phobius"/>
    </source>
</evidence>
<dbReference type="AlphaFoldDB" id="A0A0S4L8B3"/>
<gene>
    <name evidence="12" type="ORF">COMA1_10073</name>
</gene>
<keyword evidence="4 10" id="KW-0812">Transmembrane</keyword>
<evidence type="ECO:0000256" key="8">
    <source>
        <dbReference type="ARBA" id="ARBA00023136"/>
    </source>
</evidence>
<dbReference type="InterPro" id="IPR036249">
    <property type="entry name" value="Thioredoxin-like_sf"/>
</dbReference>
<dbReference type="GO" id="GO:0006825">
    <property type="term" value="P:copper ion transport"/>
    <property type="evidence" value="ECO:0007669"/>
    <property type="project" value="InterPro"/>
</dbReference>
<feature type="transmembrane region" description="Helical" evidence="10">
    <location>
        <begin position="361"/>
        <end position="379"/>
    </location>
</feature>
<feature type="transmembrane region" description="Helical" evidence="10">
    <location>
        <begin position="94"/>
        <end position="113"/>
    </location>
</feature>
<sequence length="671" mass="73112">MIEFAGALFRGLQLVSAMLLIGGCVFLAIAGQQGASSGPCWRTRLSKTFPWLALILLVGLFGLLATTTAQATGVSGNAWNLQAWTDFLQKTRVGFIWILRAASALAVLAVVLYIRISPPAEWRYIMGAVVAALPVVLGSFASHSAAEEQAVFATVTYALHLIGASVWFGGLPGVILVASTAAPGPVSERSRAGEVLNRFSALALYTMVTIVVSGLVVANLMIDTNFAGLVATAYGWLLITKLTLLAIILSIASRARSVWVPALNESPDRAATGRQKLQTWVTIEFSLAILLVIVATVLANAVPAKHDVIDNWPYPFRFSIDANWVDPLVRTIVLTGIVFLITAGIAISLGRKKQWGTSWRIAIPSVLGILGLGATLYPLSVQSYPETYRKTPVPFDAISIANGVDLFTANCIPCHGPQAKGNGVLAKALPKQPVDLLTEPHTAMHTAGDFFHWLTYGRFNGVMPAFGEKLSEEDRWDLLNFLHANNRGYQSRIITPRVLPDQPFLATPNFSYTAHDGSSGTLKDFRGKQDLLLVLFSWPESRERLERLRSIAAEIAKNNTAMLAVPMADLSPDEWAVVVRDMPFPVVTQGAREISSSYVLFRRTLSLPDLFGGGTRPKHIEFLFDRFGYLRARWIPQGDGTGWADVALLTQQITQLNQEREILPPPGDHVH</sequence>
<feature type="transmembrane region" description="Helical" evidence="10">
    <location>
        <begin position="328"/>
        <end position="349"/>
    </location>
</feature>
<feature type="transmembrane region" description="Helical" evidence="10">
    <location>
        <begin position="157"/>
        <end position="178"/>
    </location>
</feature>
<dbReference type="SUPFAM" id="SSF52833">
    <property type="entry name" value="Thioredoxin-like"/>
    <property type="match status" value="1"/>
</dbReference>
<evidence type="ECO:0000313" key="12">
    <source>
        <dbReference type="EMBL" id="CUS31362.1"/>
    </source>
</evidence>
<feature type="transmembrane region" description="Helical" evidence="10">
    <location>
        <begin position="234"/>
        <end position="252"/>
    </location>
</feature>
<dbReference type="PROSITE" id="PS51007">
    <property type="entry name" value="CYTC"/>
    <property type="match status" value="1"/>
</dbReference>
<evidence type="ECO:0000256" key="4">
    <source>
        <dbReference type="ARBA" id="ARBA00022692"/>
    </source>
</evidence>